<dbReference type="InterPro" id="IPR009057">
    <property type="entry name" value="Homeodomain-like_sf"/>
</dbReference>
<sequence>MSKKYNTEETIKAILDVSTQLFVEKGYEKTTIQDIVNNLDGLSRGAIYHHFQSKEEIIDGVIKRLVPDTKYIDAISNRKDLNGLEKMQHLLLETLLNKEVGTSFGLTYSLFNNPKFFMLYMRNSSEVLSPQIEAYIIEGNQDGSLSVKFPKQIGEIVVLLLNTWFTLALFPNTVDTFWDKIQASKYVLDSIGVNILSDEIISRIKHEIKEKEGKHE</sequence>
<dbReference type="AlphaFoldDB" id="A0AAW9JUA2"/>
<evidence type="ECO:0000259" key="3">
    <source>
        <dbReference type="PROSITE" id="PS50977"/>
    </source>
</evidence>
<dbReference type="EMBL" id="JAVBVO010000001">
    <property type="protein sequence ID" value="MDZ5757061.1"/>
    <property type="molecule type" value="Genomic_DNA"/>
</dbReference>
<feature type="domain" description="HTH tetR-type" evidence="3">
    <location>
        <begin position="8"/>
        <end position="69"/>
    </location>
</feature>
<comment type="caution">
    <text evidence="4">The sequence shown here is derived from an EMBL/GenBank/DDBJ whole genome shotgun (WGS) entry which is preliminary data.</text>
</comment>
<dbReference type="InterPro" id="IPR050624">
    <property type="entry name" value="HTH-type_Tx_Regulator"/>
</dbReference>
<dbReference type="PROSITE" id="PS50977">
    <property type="entry name" value="HTH_TETR_2"/>
    <property type="match status" value="1"/>
</dbReference>
<dbReference type="Pfam" id="PF00440">
    <property type="entry name" value="TetR_N"/>
    <property type="match status" value="1"/>
</dbReference>
<dbReference type="InterPro" id="IPR001647">
    <property type="entry name" value="HTH_TetR"/>
</dbReference>
<keyword evidence="1 2" id="KW-0238">DNA-binding</keyword>
<organism evidence="4 5">
    <name type="scientific">Carnobacterium maltaromaticum</name>
    <name type="common">Carnobacterium piscicola</name>
    <dbReference type="NCBI Taxonomy" id="2751"/>
    <lineage>
        <taxon>Bacteria</taxon>
        <taxon>Bacillati</taxon>
        <taxon>Bacillota</taxon>
        <taxon>Bacilli</taxon>
        <taxon>Lactobacillales</taxon>
        <taxon>Carnobacteriaceae</taxon>
        <taxon>Carnobacterium</taxon>
    </lineage>
</organism>
<name>A0AAW9JUA2_CARML</name>
<accession>A0AAW9JUA2</accession>
<dbReference type="Proteomes" id="UP001290462">
    <property type="component" value="Unassembled WGS sequence"/>
</dbReference>
<evidence type="ECO:0000256" key="2">
    <source>
        <dbReference type="PROSITE-ProRule" id="PRU00335"/>
    </source>
</evidence>
<dbReference type="PANTHER" id="PTHR43479:SF11">
    <property type="entry name" value="ACREF_ENVCD OPERON REPRESSOR-RELATED"/>
    <property type="match status" value="1"/>
</dbReference>
<proteinExistence type="predicted"/>
<dbReference type="PANTHER" id="PTHR43479">
    <property type="entry name" value="ACREF/ENVCD OPERON REPRESSOR-RELATED"/>
    <property type="match status" value="1"/>
</dbReference>
<dbReference type="SUPFAM" id="SSF46689">
    <property type="entry name" value="Homeodomain-like"/>
    <property type="match status" value="1"/>
</dbReference>
<protein>
    <submittedName>
        <fullName evidence="4">TetR/AcrR family transcriptional regulator</fullName>
    </submittedName>
</protein>
<evidence type="ECO:0000313" key="5">
    <source>
        <dbReference type="Proteomes" id="UP001290462"/>
    </source>
</evidence>
<gene>
    <name evidence="4" type="ORF">RAK27_00130</name>
</gene>
<dbReference type="RefSeq" id="WP_201734981.1">
    <property type="nucleotide sequence ID" value="NZ_CAJGUS010000062.1"/>
</dbReference>
<evidence type="ECO:0000256" key="1">
    <source>
        <dbReference type="ARBA" id="ARBA00023125"/>
    </source>
</evidence>
<dbReference type="GO" id="GO:0003677">
    <property type="term" value="F:DNA binding"/>
    <property type="evidence" value="ECO:0007669"/>
    <property type="project" value="UniProtKB-UniRule"/>
</dbReference>
<dbReference type="Gene3D" id="1.10.357.10">
    <property type="entry name" value="Tetracycline Repressor, domain 2"/>
    <property type="match status" value="1"/>
</dbReference>
<reference evidence="4" key="1">
    <citation type="submission" date="2023-08" db="EMBL/GenBank/DDBJ databases">
        <title>Genomic characterization of piscicolin 126 produced by Carnobacterium maltaromaticum CM22 strain isolated from salmon (Salmo salar).</title>
        <authorList>
            <person name="Gonzalez-Gragera E."/>
            <person name="Garcia-Lopez J.D."/>
            <person name="Teso-Perez C."/>
            <person name="Gimenez-Hernandez I."/>
            <person name="Peralta-Sanchez J.M."/>
            <person name="Valdivia E."/>
            <person name="Montalban-Lopez M."/>
            <person name="Martin-Platero A.M."/>
            <person name="Banos A."/>
            <person name="Martinez-Bueno M."/>
        </authorList>
    </citation>
    <scope>NUCLEOTIDE SEQUENCE</scope>
    <source>
        <strain evidence="4">CM22</strain>
    </source>
</reference>
<feature type="DNA-binding region" description="H-T-H motif" evidence="2">
    <location>
        <begin position="32"/>
        <end position="51"/>
    </location>
</feature>
<evidence type="ECO:0000313" key="4">
    <source>
        <dbReference type="EMBL" id="MDZ5757061.1"/>
    </source>
</evidence>